<proteinExistence type="predicted"/>
<dbReference type="GO" id="GO:0008270">
    <property type="term" value="F:zinc ion binding"/>
    <property type="evidence" value="ECO:0007669"/>
    <property type="project" value="UniProtKB-KW"/>
</dbReference>
<feature type="compositionally biased region" description="Low complexity" evidence="2">
    <location>
        <begin position="138"/>
        <end position="163"/>
    </location>
</feature>
<feature type="non-terminal residue" evidence="4">
    <location>
        <position position="1"/>
    </location>
</feature>
<feature type="domain" description="RING-type" evidence="3">
    <location>
        <begin position="52"/>
        <end position="90"/>
    </location>
</feature>
<organism evidence="4 5">
    <name type="scientific">Polarella glacialis</name>
    <name type="common">Dinoflagellate</name>
    <dbReference type="NCBI Taxonomy" id="89957"/>
    <lineage>
        <taxon>Eukaryota</taxon>
        <taxon>Sar</taxon>
        <taxon>Alveolata</taxon>
        <taxon>Dinophyceae</taxon>
        <taxon>Suessiales</taxon>
        <taxon>Suessiaceae</taxon>
        <taxon>Polarella</taxon>
    </lineage>
</organism>
<dbReference type="Gene3D" id="3.30.40.10">
    <property type="entry name" value="Zinc/RING finger domain, C3HC4 (zinc finger)"/>
    <property type="match status" value="1"/>
</dbReference>
<dbReference type="OrthoDB" id="6381204at2759"/>
<feature type="compositionally biased region" description="Low complexity" evidence="2">
    <location>
        <begin position="204"/>
        <end position="218"/>
    </location>
</feature>
<keyword evidence="1" id="KW-0863">Zinc-finger</keyword>
<dbReference type="Pfam" id="PF13920">
    <property type="entry name" value="zf-C3HC4_3"/>
    <property type="match status" value="1"/>
</dbReference>
<evidence type="ECO:0000313" key="4">
    <source>
        <dbReference type="EMBL" id="CAE8614752.1"/>
    </source>
</evidence>
<feature type="region of interest" description="Disordered" evidence="2">
    <location>
        <begin position="102"/>
        <end position="236"/>
    </location>
</feature>
<feature type="compositionally biased region" description="Gly residues" evidence="2">
    <location>
        <begin position="128"/>
        <end position="137"/>
    </location>
</feature>
<keyword evidence="1" id="KW-0862">Zinc</keyword>
<evidence type="ECO:0000259" key="3">
    <source>
        <dbReference type="PROSITE" id="PS50089"/>
    </source>
</evidence>
<comment type="caution">
    <text evidence="4">The sequence shown here is derived from an EMBL/GenBank/DDBJ whole genome shotgun (WGS) entry which is preliminary data.</text>
</comment>
<dbReference type="EMBL" id="CAJNNV010025489">
    <property type="protein sequence ID" value="CAE8614752.1"/>
    <property type="molecule type" value="Genomic_DNA"/>
</dbReference>
<sequence length="259" mass="26927">EYNTRVSHQGHSPSDCRDHNNNCNNSNNNSCVKSCCCCCCCCVAKEPKSGECVVCMDAKPTHSTVPCGHLIVCGTCVAGLARGTPCFVCRTPVTQYMKIYIPSSPGPEEADVGESKAARTTSSAQEGGSSGSGGGSRGSSSIHNNDNNNSNNSNNSTHNSSDANSRDTARASSIRSSSLNHNSDSNSNNNSSSTSSTGGLELGAAAHAAKAAGATVRAPPGTSEAGSKRPLDAGEEEWERCMRAWQEQTELVIDLDDSQ</sequence>
<evidence type="ECO:0000256" key="1">
    <source>
        <dbReference type="PROSITE-ProRule" id="PRU00175"/>
    </source>
</evidence>
<accession>A0A813FK00</accession>
<keyword evidence="1" id="KW-0479">Metal-binding</keyword>
<evidence type="ECO:0000313" key="5">
    <source>
        <dbReference type="Proteomes" id="UP000654075"/>
    </source>
</evidence>
<keyword evidence="5" id="KW-1185">Reference proteome</keyword>
<protein>
    <recommendedName>
        <fullName evidence="3">RING-type domain-containing protein</fullName>
    </recommendedName>
</protein>
<reference evidence="4" key="1">
    <citation type="submission" date="2021-02" db="EMBL/GenBank/DDBJ databases">
        <authorList>
            <person name="Dougan E. K."/>
            <person name="Rhodes N."/>
            <person name="Thang M."/>
            <person name="Chan C."/>
        </authorList>
    </citation>
    <scope>NUCLEOTIDE SEQUENCE</scope>
</reference>
<dbReference type="Proteomes" id="UP000654075">
    <property type="component" value="Unassembled WGS sequence"/>
</dbReference>
<dbReference type="SUPFAM" id="SSF57850">
    <property type="entry name" value="RING/U-box"/>
    <property type="match status" value="1"/>
</dbReference>
<dbReference type="PROSITE" id="PS50089">
    <property type="entry name" value="ZF_RING_2"/>
    <property type="match status" value="1"/>
</dbReference>
<dbReference type="InterPro" id="IPR013083">
    <property type="entry name" value="Znf_RING/FYVE/PHD"/>
</dbReference>
<dbReference type="InterPro" id="IPR001841">
    <property type="entry name" value="Znf_RING"/>
</dbReference>
<gene>
    <name evidence="4" type="ORF">PGLA1383_LOCUS32473</name>
</gene>
<evidence type="ECO:0000256" key="2">
    <source>
        <dbReference type="SAM" id="MobiDB-lite"/>
    </source>
</evidence>
<name>A0A813FK00_POLGL</name>
<dbReference type="AlphaFoldDB" id="A0A813FK00"/>
<feature type="compositionally biased region" description="Low complexity" evidence="2">
    <location>
        <begin position="172"/>
        <end position="196"/>
    </location>
</feature>